<sequence length="220" mass="25323">MPSFDLSQADIELFRRERKKNPSDTDLLCLIANKIQEFTGTKQQFVVYLHDITNTTPWSSGDAFNFTMMEHIAGNIRQDHLALVLNKCNDVLNDATNDNIRNLWSNPARAGPYVNGNVRDLPAKIIDNLLEIKGLSSLKFLEELREDGPLHLTSAGQHVVQKLTTQINLLQKRYEMAKAIRKADEKANHKWWSKESAQEKDLLDEIEKLTSEKKRFMKME</sequence>
<evidence type="ECO:0000256" key="1">
    <source>
        <dbReference type="SAM" id="Coils"/>
    </source>
</evidence>
<evidence type="ECO:0000313" key="2">
    <source>
        <dbReference type="EMBL" id="PMD34373.1"/>
    </source>
</evidence>
<gene>
    <name evidence="2" type="ORF">L207DRAFT_534708</name>
</gene>
<accession>A0A2J6R779</accession>
<dbReference type="Proteomes" id="UP000235786">
    <property type="component" value="Unassembled WGS sequence"/>
</dbReference>
<dbReference type="AlphaFoldDB" id="A0A2J6R779"/>
<evidence type="ECO:0000313" key="3">
    <source>
        <dbReference type="Proteomes" id="UP000235786"/>
    </source>
</evidence>
<proteinExistence type="predicted"/>
<keyword evidence="1" id="KW-0175">Coiled coil</keyword>
<reference evidence="2 3" key="1">
    <citation type="submission" date="2016-04" db="EMBL/GenBank/DDBJ databases">
        <title>A degradative enzymes factory behind the ericoid mycorrhizal symbiosis.</title>
        <authorList>
            <consortium name="DOE Joint Genome Institute"/>
            <person name="Martino E."/>
            <person name="Morin E."/>
            <person name="Grelet G."/>
            <person name="Kuo A."/>
            <person name="Kohler A."/>
            <person name="Daghino S."/>
            <person name="Barry K."/>
            <person name="Choi C."/>
            <person name="Cichocki N."/>
            <person name="Clum A."/>
            <person name="Copeland A."/>
            <person name="Hainaut M."/>
            <person name="Haridas S."/>
            <person name="Labutti K."/>
            <person name="Lindquist E."/>
            <person name="Lipzen A."/>
            <person name="Khouja H.-R."/>
            <person name="Murat C."/>
            <person name="Ohm R."/>
            <person name="Olson A."/>
            <person name="Spatafora J."/>
            <person name="Veneault-Fourrey C."/>
            <person name="Henrissat B."/>
            <person name="Grigoriev I."/>
            <person name="Martin F."/>
            <person name="Perotto S."/>
        </authorList>
    </citation>
    <scope>NUCLEOTIDE SEQUENCE [LARGE SCALE GENOMIC DNA]</scope>
    <source>
        <strain evidence="2 3">F</strain>
    </source>
</reference>
<name>A0A2J6R779_HYAVF</name>
<keyword evidence="3" id="KW-1185">Reference proteome</keyword>
<feature type="coiled-coil region" evidence="1">
    <location>
        <begin position="160"/>
        <end position="219"/>
    </location>
</feature>
<organism evidence="2 3">
    <name type="scientific">Hyaloscypha variabilis (strain UAMH 11265 / GT02V1 / F)</name>
    <name type="common">Meliniomyces variabilis</name>
    <dbReference type="NCBI Taxonomy" id="1149755"/>
    <lineage>
        <taxon>Eukaryota</taxon>
        <taxon>Fungi</taxon>
        <taxon>Dikarya</taxon>
        <taxon>Ascomycota</taxon>
        <taxon>Pezizomycotina</taxon>
        <taxon>Leotiomycetes</taxon>
        <taxon>Helotiales</taxon>
        <taxon>Hyaloscyphaceae</taxon>
        <taxon>Hyaloscypha</taxon>
        <taxon>Hyaloscypha variabilis</taxon>
    </lineage>
</organism>
<protein>
    <submittedName>
        <fullName evidence="2">Uncharacterized protein</fullName>
    </submittedName>
</protein>
<dbReference type="EMBL" id="KZ613954">
    <property type="protein sequence ID" value="PMD34373.1"/>
    <property type="molecule type" value="Genomic_DNA"/>
</dbReference>